<dbReference type="GO" id="GO:0004416">
    <property type="term" value="F:hydroxyacylglutathione hydrolase activity"/>
    <property type="evidence" value="ECO:0007669"/>
    <property type="project" value="UniProtKB-UniRule"/>
</dbReference>
<evidence type="ECO:0000256" key="2">
    <source>
        <dbReference type="ARBA" id="ARBA00004963"/>
    </source>
</evidence>
<dbReference type="PANTHER" id="PTHR43705">
    <property type="entry name" value="HYDROXYACYLGLUTATHIONE HYDROLASE"/>
    <property type="match status" value="1"/>
</dbReference>
<dbReference type="SMART" id="SM00849">
    <property type="entry name" value="Lactamase_B"/>
    <property type="match status" value="1"/>
</dbReference>
<feature type="binding site" evidence="7">
    <location>
        <position position="58"/>
    </location>
    <ligand>
        <name>Zn(2+)</name>
        <dbReference type="ChEBI" id="CHEBI:29105"/>
        <label>1</label>
    </ligand>
</feature>
<keyword evidence="5 7" id="KW-0378">Hydrolase</keyword>
<comment type="subunit">
    <text evidence="7">Monomer.</text>
</comment>
<name>A0A4D7QHI2_9HYPH</name>
<dbReference type="InterPro" id="IPR036866">
    <property type="entry name" value="RibonucZ/Hydroxyglut_hydro"/>
</dbReference>
<dbReference type="InterPro" id="IPR017782">
    <property type="entry name" value="Hydroxyacylglutathione_Hdrlase"/>
</dbReference>
<dbReference type="UniPathway" id="UPA00619">
    <property type="reaction ID" value="UER00676"/>
</dbReference>
<feature type="domain" description="Metallo-beta-lactamase" evidence="8">
    <location>
        <begin position="13"/>
        <end position="171"/>
    </location>
</feature>
<evidence type="ECO:0000256" key="7">
    <source>
        <dbReference type="HAMAP-Rule" id="MF_01374"/>
    </source>
</evidence>
<feature type="binding site" evidence="7">
    <location>
        <position position="114"/>
    </location>
    <ligand>
        <name>Zn(2+)</name>
        <dbReference type="ChEBI" id="CHEBI:29105"/>
        <label>1</label>
    </ligand>
</feature>
<keyword evidence="10" id="KW-1185">Reference proteome</keyword>
<comment type="pathway">
    <text evidence="2 7">Secondary metabolite metabolism; methylglyoxal degradation; (R)-lactate from methylglyoxal: step 2/2.</text>
</comment>
<dbReference type="RefSeq" id="WP_137098220.1">
    <property type="nucleotide sequence ID" value="NZ_CP039865.1"/>
</dbReference>
<dbReference type="GO" id="GO:0046872">
    <property type="term" value="F:metal ion binding"/>
    <property type="evidence" value="ECO:0007669"/>
    <property type="project" value="UniProtKB-KW"/>
</dbReference>
<sequence length="255" mass="26881">MAAEIALFTCLSDNFGLLIHDPATGATAAVDVPEAEPVLAAAKAKGWTISHILVTHHHPDHVQGIAAVKATTGAHVIANAADKHRIPEVDEWVSPGGTASFGSLTADVIDTPGHTVGHIVYHFAAEKLLASGDTLFSMGCGRLFEGTPAQMWGALQVLRKLPADTKVYCGHEYTLSNARFALTVDPANAALKVRAAEVETLREKGLSTLPTTIGQELATNPFLRADDPAIAAHLGLAGSDSVAVFTELRERKNRS</sequence>
<dbReference type="SUPFAM" id="SSF56281">
    <property type="entry name" value="Metallo-hydrolase/oxidoreductase"/>
    <property type="match status" value="1"/>
</dbReference>
<dbReference type="HAMAP" id="MF_01374">
    <property type="entry name" value="Glyoxalase_2"/>
    <property type="match status" value="1"/>
</dbReference>
<evidence type="ECO:0000313" key="10">
    <source>
        <dbReference type="Proteomes" id="UP000298588"/>
    </source>
</evidence>
<dbReference type="OrthoDB" id="9802248at2"/>
<evidence type="ECO:0000256" key="1">
    <source>
        <dbReference type="ARBA" id="ARBA00001623"/>
    </source>
</evidence>
<dbReference type="GO" id="GO:0019243">
    <property type="term" value="P:methylglyoxal catabolic process to D-lactate via S-lactoyl-glutathione"/>
    <property type="evidence" value="ECO:0007669"/>
    <property type="project" value="UniProtKB-UniRule"/>
</dbReference>
<dbReference type="NCBIfam" id="TIGR03413">
    <property type="entry name" value="GSH_gloB"/>
    <property type="match status" value="1"/>
</dbReference>
<dbReference type="PIRSF" id="PIRSF005457">
    <property type="entry name" value="Glx"/>
    <property type="match status" value="1"/>
</dbReference>
<dbReference type="InterPro" id="IPR001279">
    <property type="entry name" value="Metallo-B-lactamas"/>
</dbReference>
<dbReference type="KEGG" id="paqt:E8L99_03355"/>
<dbReference type="Pfam" id="PF16123">
    <property type="entry name" value="HAGH_C"/>
    <property type="match status" value="1"/>
</dbReference>
<dbReference type="CDD" id="cd07723">
    <property type="entry name" value="hydroxyacylglutathione_hydrolase_MBL-fold"/>
    <property type="match status" value="1"/>
</dbReference>
<dbReference type="Pfam" id="PF00753">
    <property type="entry name" value="Lactamase_B"/>
    <property type="match status" value="1"/>
</dbReference>
<comment type="catalytic activity">
    <reaction evidence="1 7">
        <text>an S-(2-hydroxyacyl)glutathione + H2O = a 2-hydroxy carboxylate + glutathione + H(+)</text>
        <dbReference type="Rhea" id="RHEA:21864"/>
        <dbReference type="ChEBI" id="CHEBI:15377"/>
        <dbReference type="ChEBI" id="CHEBI:15378"/>
        <dbReference type="ChEBI" id="CHEBI:57925"/>
        <dbReference type="ChEBI" id="CHEBI:58896"/>
        <dbReference type="ChEBI" id="CHEBI:71261"/>
        <dbReference type="EC" id="3.1.2.6"/>
    </reaction>
</comment>
<reference evidence="9 10" key="1">
    <citation type="submission" date="2019-04" db="EMBL/GenBank/DDBJ databases">
        <title>Phreatobacter aquaticus sp. nov.</title>
        <authorList>
            <person name="Choi A."/>
            <person name="Baek K."/>
        </authorList>
    </citation>
    <scope>NUCLEOTIDE SEQUENCE [LARGE SCALE GENOMIC DNA]</scope>
    <source>
        <strain evidence="9 10">NMCR1094</strain>
    </source>
</reference>
<gene>
    <name evidence="7 9" type="primary">gloB</name>
    <name evidence="9" type="ORF">E8L99_03355</name>
</gene>
<dbReference type="InterPro" id="IPR032282">
    <property type="entry name" value="HAGH_C"/>
</dbReference>
<comment type="cofactor">
    <cofactor evidence="7">
        <name>Zn(2+)</name>
        <dbReference type="ChEBI" id="CHEBI:29105"/>
    </cofactor>
    <text evidence="7">Binds 2 Zn(2+) ions per subunit.</text>
</comment>
<dbReference type="Gene3D" id="3.60.15.10">
    <property type="entry name" value="Ribonuclease Z/Hydroxyacylglutathione hydrolase-like"/>
    <property type="match status" value="1"/>
</dbReference>
<comment type="similarity">
    <text evidence="3 7">Belongs to the metallo-beta-lactamase superfamily. Glyoxalase II family.</text>
</comment>
<feature type="binding site" evidence="7">
    <location>
        <position position="133"/>
    </location>
    <ligand>
        <name>Zn(2+)</name>
        <dbReference type="ChEBI" id="CHEBI:29105"/>
        <label>2</label>
    </ligand>
</feature>
<keyword evidence="4 7" id="KW-0479">Metal-binding</keyword>
<evidence type="ECO:0000256" key="4">
    <source>
        <dbReference type="ARBA" id="ARBA00022723"/>
    </source>
</evidence>
<evidence type="ECO:0000256" key="3">
    <source>
        <dbReference type="ARBA" id="ARBA00006759"/>
    </source>
</evidence>
<feature type="binding site" evidence="7">
    <location>
        <position position="60"/>
    </location>
    <ligand>
        <name>Zn(2+)</name>
        <dbReference type="ChEBI" id="CHEBI:29105"/>
        <label>2</label>
    </ligand>
</feature>
<keyword evidence="6 7" id="KW-0862">Zinc</keyword>
<dbReference type="Proteomes" id="UP000298588">
    <property type="component" value="Chromosome"/>
</dbReference>
<dbReference type="PANTHER" id="PTHR43705:SF1">
    <property type="entry name" value="HYDROXYACYLGLUTATHIONE HYDROLASE GLOB"/>
    <property type="match status" value="1"/>
</dbReference>
<comment type="function">
    <text evidence="7">Thiolesterase that catalyzes the hydrolysis of S-D-lactoyl-glutathione to form glutathione and D-lactic acid.</text>
</comment>
<feature type="binding site" evidence="7">
    <location>
        <position position="56"/>
    </location>
    <ligand>
        <name>Zn(2+)</name>
        <dbReference type="ChEBI" id="CHEBI:29105"/>
        <label>1</label>
    </ligand>
</feature>
<dbReference type="InterPro" id="IPR050110">
    <property type="entry name" value="Glyoxalase_II_hydrolase"/>
</dbReference>
<evidence type="ECO:0000259" key="8">
    <source>
        <dbReference type="SMART" id="SM00849"/>
    </source>
</evidence>
<dbReference type="EC" id="3.1.2.6" evidence="7"/>
<organism evidence="9 10">
    <name type="scientific">Phreatobacter aquaticus</name>
    <dbReference type="NCBI Taxonomy" id="2570229"/>
    <lineage>
        <taxon>Bacteria</taxon>
        <taxon>Pseudomonadati</taxon>
        <taxon>Pseudomonadota</taxon>
        <taxon>Alphaproteobacteria</taxon>
        <taxon>Hyphomicrobiales</taxon>
        <taxon>Phreatobacteraceae</taxon>
        <taxon>Phreatobacter</taxon>
    </lineage>
</organism>
<accession>A0A4D7QHI2</accession>
<proteinExistence type="inferred from homology"/>
<dbReference type="EMBL" id="CP039865">
    <property type="protein sequence ID" value="QCK84886.1"/>
    <property type="molecule type" value="Genomic_DNA"/>
</dbReference>
<dbReference type="InterPro" id="IPR035680">
    <property type="entry name" value="Clx_II_MBL"/>
</dbReference>
<feature type="binding site" evidence="7">
    <location>
        <position position="133"/>
    </location>
    <ligand>
        <name>Zn(2+)</name>
        <dbReference type="ChEBI" id="CHEBI:29105"/>
        <label>1</label>
    </ligand>
</feature>
<protein>
    <recommendedName>
        <fullName evidence="7">Hydroxyacylglutathione hydrolase</fullName>
        <ecNumber evidence="7">3.1.2.6</ecNumber>
    </recommendedName>
    <alternativeName>
        <fullName evidence="7">Glyoxalase II</fullName>
        <shortName evidence="7">Glx II</shortName>
    </alternativeName>
</protein>
<feature type="binding site" evidence="7">
    <location>
        <position position="61"/>
    </location>
    <ligand>
        <name>Zn(2+)</name>
        <dbReference type="ChEBI" id="CHEBI:29105"/>
        <label>2</label>
    </ligand>
</feature>
<dbReference type="AlphaFoldDB" id="A0A4D7QHI2"/>
<feature type="binding site" evidence="7">
    <location>
        <position position="171"/>
    </location>
    <ligand>
        <name>Zn(2+)</name>
        <dbReference type="ChEBI" id="CHEBI:29105"/>
        <label>2</label>
    </ligand>
</feature>
<evidence type="ECO:0000313" key="9">
    <source>
        <dbReference type="EMBL" id="QCK84886.1"/>
    </source>
</evidence>
<evidence type="ECO:0000256" key="5">
    <source>
        <dbReference type="ARBA" id="ARBA00022801"/>
    </source>
</evidence>
<evidence type="ECO:0000256" key="6">
    <source>
        <dbReference type="ARBA" id="ARBA00022833"/>
    </source>
</evidence>